<evidence type="ECO:0000313" key="2">
    <source>
        <dbReference type="EMBL" id="EIM99810.1"/>
    </source>
</evidence>
<dbReference type="Proteomes" id="UP000004980">
    <property type="component" value="Unassembled WGS sequence"/>
</dbReference>
<proteinExistence type="predicted"/>
<comment type="caution">
    <text evidence="2">The sequence shown here is derived from an EMBL/GenBank/DDBJ whole genome shotgun (WGS) entry which is preliminary data.</text>
</comment>
<name>A0ABN0FM60_9BURK</name>
<evidence type="ECO:0000256" key="1">
    <source>
        <dbReference type="SAM" id="SignalP"/>
    </source>
</evidence>
<evidence type="ECO:0008006" key="4">
    <source>
        <dbReference type="Google" id="ProtNLM"/>
    </source>
</evidence>
<feature type="chain" id="PRO_5045744995" description="Porin" evidence="1">
    <location>
        <begin position="25"/>
        <end position="43"/>
    </location>
</feature>
<organism evidence="2 3">
    <name type="scientific">Paraburkholderia hospita</name>
    <dbReference type="NCBI Taxonomy" id="169430"/>
    <lineage>
        <taxon>Bacteria</taxon>
        <taxon>Pseudomonadati</taxon>
        <taxon>Pseudomonadota</taxon>
        <taxon>Betaproteobacteria</taxon>
        <taxon>Burkholderiales</taxon>
        <taxon>Burkholderiaceae</taxon>
        <taxon>Paraburkholderia</taxon>
    </lineage>
</organism>
<accession>A0ABN0FM60</accession>
<keyword evidence="3" id="KW-1185">Reference proteome</keyword>
<evidence type="ECO:0000313" key="3">
    <source>
        <dbReference type="Proteomes" id="UP000004980"/>
    </source>
</evidence>
<keyword evidence="1" id="KW-0732">Signal</keyword>
<sequence>MKRLLSALVASIALLAGATGVAHADSNPKCEGPASYCNVFFGN</sequence>
<feature type="signal peptide" evidence="1">
    <location>
        <begin position="1"/>
        <end position="24"/>
    </location>
</feature>
<dbReference type="RefSeq" id="WP_007582908.1">
    <property type="nucleotide sequence ID" value="NZ_AKAU01000092.1"/>
</dbReference>
<protein>
    <recommendedName>
        <fullName evidence="4">Porin</fullName>
    </recommendedName>
</protein>
<gene>
    <name evidence="2" type="ORF">WQE_17064</name>
</gene>
<reference evidence="2 3" key="1">
    <citation type="journal article" date="2012" name="J. Bacteriol.">
        <title>Draft Genome Sequence of the Soil Bacterium Burkholderia terrae Strain BS001, Which Interacts with Fungal Surface Structures.</title>
        <authorList>
            <person name="Nazir R."/>
            <person name="Hansen M.A."/>
            <person name="Sorensen S."/>
            <person name="van Elsas J.D."/>
        </authorList>
    </citation>
    <scope>NUCLEOTIDE SEQUENCE [LARGE SCALE GENOMIC DNA]</scope>
    <source>
        <strain evidence="2 3">BS001</strain>
    </source>
</reference>
<dbReference type="GeneID" id="80258403"/>
<dbReference type="EMBL" id="AKAU01000092">
    <property type="protein sequence ID" value="EIM99810.1"/>
    <property type="molecule type" value="Genomic_DNA"/>
</dbReference>